<dbReference type="InParanoid" id="A0A3Q1ETJ7"/>
<evidence type="ECO:0000256" key="1">
    <source>
        <dbReference type="SAM" id="Coils"/>
    </source>
</evidence>
<organism evidence="2 3">
    <name type="scientific">Acanthochromis polyacanthus</name>
    <name type="common">spiny chromis</name>
    <dbReference type="NCBI Taxonomy" id="80966"/>
    <lineage>
        <taxon>Eukaryota</taxon>
        <taxon>Metazoa</taxon>
        <taxon>Chordata</taxon>
        <taxon>Craniata</taxon>
        <taxon>Vertebrata</taxon>
        <taxon>Euteleostomi</taxon>
        <taxon>Actinopterygii</taxon>
        <taxon>Neopterygii</taxon>
        <taxon>Teleostei</taxon>
        <taxon>Neoteleostei</taxon>
        <taxon>Acanthomorphata</taxon>
        <taxon>Ovalentaria</taxon>
        <taxon>Pomacentridae</taxon>
        <taxon>Acanthochromis</taxon>
    </lineage>
</organism>
<dbReference type="Ensembl" id="ENSAPOT00000005690.1">
    <property type="protein sequence ID" value="ENSAPOP00000006997.1"/>
    <property type="gene ID" value="ENSAPOG00000000248.1"/>
</dbReference>
<dbReference type="GeneTree" id="ENSGT01030000234923"/>
<dbReference type="InterPro" id="IPR042566">
    <property type="entry name" value="L1_C"/>
</dbReference>
<dbReference type="AlphaFoldDB" id="A0A3Q1ETJ7"/>
<dbReference type="PANTHER" id="PTHR11505">
    <property type="entry name" value="L1 TRANSPOSABLE ELEMENT-RELATED"/>
    <property type="match status" value="1"/>
</dbReference>
<reference evidence="2" key="2">
    <citation type="submission" date="2025-09" db="UniProtKB">
        <authorList>
            <consortium name="Ensembl"/>
        </authorList>
    </citation>
    <scope>IDENTIFICATION</scope>
</reference>
<name>A0A3Q1ETJ7_9TELE</name>
<sequence length="221" mass="25775">MHLQTKNKEVNSVTYVCYICAKDCNDWWNSWERVSNNEDDVATLQKRVSELEKDNAYLKEKADDQENRKSAEGRDMVAFIQRLIPTLLGRENFPTAPMVERAHRTPAHISTPRPGRPRPILVKLLNFQDKVKIMRLARERETLSWEGARISIYPDFSPEVVKRRREFDNVKKKLRVANIKYSLQYPSTLRVIVGGKPKHFRCPKEAEAFFRDTSSLPGQET</sequence>
<dbReference type="Proteomes" id="UP000257200">
    <property type="component" value="Unplaced"/>
</dbReference>
<keyword evidence="1" id="KW-0175">Coiled coil</keyword>
<feature type="coiled-coil region" evidence="1">
    <location>
        <begin position="34"/>
        <end position="68"/>
    </location>
</feature>
<reference evidence="2" key="1">
    <citation type="submission" date="2025-08" db="UniProtKB">
        <authorList>
            <consortium name="Ensembl"/>
        </authorList>
    </citation>
    <scope>IDENTIFICATION</scope>
</reference>
<proteinExistence type="predicted"/>
<evidence type="ECO:0000313" key="2">
    <source>
        <dbReference type="Ensembl" id="ENSAPOP00000006997.1"/>
    </source>
</evidence>
<evidence type="ECO:0008006" key="4">
    <source>
        <dbReference type="Google" id="ProtNLM"/>
    </source>
</evidence>
<accession>A0A3Q1ETJ7</accession>
<keyword evidence="3" id="KW-1185">Reference proteome</keyword>
<protein>
    <recommendedName>
        <fullName evidence="4">L1 transposable element RRM domain-containing protein</fullName>
    </recommendedName>
</protein>
<evidence type="ECO:0000313" key="3">
    <source>
        <dbReference type="Proteomes" id="UP000257200"/>
    </source>
</evidence>
<dbReference type="Gene3D" id="3.30.250.20">
    <property type="entry name" value="L1 transposable element, C-terminal domain"/>
    <property type="match status" value="1"/>
</dbReference>
<dbReference type="InterPro" id="IPR004244">
    <property type="entry name" value="Transposase_22"/>
</dbReference>